<dbReference type="PROSITE" id="PS00665">
    <property type="entry name" value="DHDPS_1"/>
    <property type="match status" value="1"/>
</dbReference>
<accession>A0A4P8WP20</accession>
<dbReference type="PANTHER" id="PTHR12128">
    <property type="entry name" value="DIHYDRODIPICOLINATE SYNTHASE"/>
    <property type="match status" value="1"/>
</dbReference>
<dbReference type="GO" id="GO:0008840">
    <property type="term" value="F:4-hydroxy-tetrahydrodipicolinate synthase activity"/>
    <property type="evidence" value="ECO:0007669"/>
    <property type="project" value="TreeGrafter"/>
</dbReference>
<dbReference type="GO" id="GO:0005829">
    <property type="term" value="C:cytosol"/>
    <property type="evidence" value="ECO:0007669"/>
    <property type="project" value="TreeGrafter"/>
</dbReference>
<evidence type="ECO:0000313" key="5">
    <source>
        <dbReference type="EMBL" id="QCS43831.1"/>
    </source>
</evidence>
<feature type="binding site" evidence="4">
    <location>
        <position position="49"/>
    </location>
    <ligand>
        <name>pyruvate</name>
        <dbReference type="ChEBI" id="CHEBI:15361"/>
    </ligand>
</feature>
<dbReference type="InterPro" id="IPR020624">
    <property type="entry name" value="Schiff_base-form_aldolases_CS"/>
</dbReference>
<dbReference type="GeneID" id="40266862"/>
<dbReference type="PIRSF" id="PIRSF001365">
    <property type="entry name" value="DHDPS"/>
    <property type="match status" value="1"/>
</dbReference>
<dbReference type="AlphaFoldDB" id="A0A4P8WP20"/>
<reference evidence="6" key="1">
    <citation type="submission" date="2019-05" db="EMBL/GenBank/DDBJ databases">
        <title>Genome sequence and methylation pattern of the halophilic Archaeon Natrinema versiforme BOL5-4.</title>
        <authorList>
            <person name="DasSarma P."/>
            <person name="Anton B.P."/>
            <person name="DasSarma S.L."/>
            <person name="Martinez F.L."/>
            <person name="Guzman D."/>
            <person name="Roberts R.J."/>
            <person name="DasSarma S."/>
        </authorList>
    </citation>
    <scope>NUCLEOTIDE SEQUENCE [LARGE SCALE GENOMIC DNA]</scope>
    <source>
        <strain evidence="6">BOL5-4</strain>
    </source>
</reference>
<sequence length="296" mass="30884">MAIHDSLRGITCPLVTPFDDGAIDEDALGDLLDHLHEGGIDAVFPCGTTGEFPSLTADEQHRVLETTVEHAEVPVVAGAAATSVADTVAAIDRAAEAGADAAAIVAPYFIAANAPEGNQRFFEAVLEDASLPLLLYNIPQCTGQRIEPETVAAVADHERALGIKDSSGDLAYFLSVLEGTPEEFLCLQGYDALLVPALRMGADGGVNALSNVVPEIMGEAFERADDERGRELQRDAISRLFEACTTHGFAPAAKTALAERGVIPGDDVRPPLVAVDDAGTETIGDALEAALAVGEQ</sequence>
<evidence type="ECO:0000256" key="3">
    <source>
        <dbReference type="PIRSR" id="PIRSR001365-1"/>
    </source>
</evidence>
<dbReference type="RefSeq" id="WP_138246282.1">
    <property type="nucleotide sequence ID" value="NZ_CP040330.1"/>
</dbReference>
<keyword evidence="1" id="KW-0456">Lyase</keyword>
<dbReference type="EMBL" id="CP040330">
    <property type="protein sequence ID" value="QCS43831.1"/>
    <property type="molecule type" value="Genomic_DNA"/>
</dbReference>
<dbReference type="Pfam" id="PF00701">
    <property type="entry name" value="DHDPS"/>
    <property type="match status" value="1"/>
</dbReference>
<dbReference type="CDD" id="cd00408">
    <property type="entry name" value="DHDPS-like"/>
    <property type="match status" value="1"/>
</dbReference>
<organism evidence="5 6">
    <name type="scientific">Natrinema versiforme</name>
    <dbReference type="NCBI Taxonomy" id="88724"/>
    <lineage>
        <taxon>Archaea</taxon>
        <taxon>Methanobacteriati</taxon>
        <taxon>Methanobacteriota</taxon>
        <taxon>Stenosarchaea group</taxon>
        <taxon>Halobacteria</taxon>
        <taxon>Halobacteriales</taxon>
        <taxon>Natrialbaceae</taxon>
        <taxon>Natrinema</taxon>
    </lineage>
</organism>
<name>A0A4P8WP20_9EURY</name>
<dbReference type="Gene3D" id="3.20.20.70">
    <property type="entry name" value="Aldolase class I"/>
    <property type="match status" value="1"/>
</dbReference>
<dbReference type="PRINTS" id="PR00146">
    <property type="entry name" value="DHPICSNTHASE"/>
</dbReference>
<dbReference type="Proteomes" id="UP000302218">
    <property type="component" value="Chromosome"/>
</dbReference>
<dbReference type="GO" id="GO:0008675">
    <property type="term" value="F:2-dehydro-3-deoxy-phosphogluconate aldolase activity"/>
    <property type="evidence" value="ECO:0007669"/>
    <property type="project" value="UniProtKB-ARBA"/>
</dbReference>
<dbReference type="InterPro" id="IPR013785">
    <property type="entry name" value="Aldolase_TIM"/>
</dbReference>
<keyword evidence="2" id="KW-0704">Schiff base</keyword>
<dbReference type="PANTHER" id="PTHR12128:SF66">
    <property type="entry name" value="4-HYDROXY-2-OXOGLUTARATE ALDOLASE, MITOCHONDRIAL"/>
    <property type="match status" value="1"/>
</dbReference>
<dbReference type="SUPFAM" id="SSF51569">
    <property type="entry name" value="Aldolase"/>
    <property type="match status" value="1"/>
</dbReference>
<dbReference type="KEGG" id="nvr:FEJ81_16275"/>
<gene>
    <name evidence="5" type="ORF">FEJ81_16275</name>
</gene>
<evidence type="ECO:0000313" key="6">
    <source>
        <dbReference type="Proteomes" id="UP000302218"/>
    </source>
</evidence>
<evidence type="ECO:0000256" key="1">
    <source>
        <dbReference type="ARBA" id="ARBA00023239"/>
    </source>
</evidence>
<feature type="active site" description="Schiff-base intermediate with substrate" evidence="3">
    <location>
        <position position="164"/>
    </location>
</feature>
<dbReference type="InterPro" id="IPR002220">
    <property type="entry name" value="DapA-like"/>
</dbReference>
<protein>
    <submittedName>
        <fullName evidence="5">Dihydrodipicolinate synthase family protein</fullName>
    </submittedName>
</protein>
<dbReference type="OrthoDB" id="350860at2157"/>
<feature type="active site" description="Proton donor/acceptor" evidence="3">
    <location>
        <position position="136"/>
    </location>
</feature>
<evidence type="ECO:0000256" key="2">
    <source>
        <dbReference type="ARBA" id="ARBA00023270"/>
    </source>
</evidence>
<evidence type="ECO:0000256" key="4">
    <source>
        <dbReference type="PIRSR" id="PIRSR001365-2"/>
    </source>
</evidence>
<feature type="binding site" evidence="4">
    <location>
        <position position="206"/>
    </location>
    <ligand>
        <name>pyruvate</name>
        <dbReference type="ChEBI" id="CHEBI:15361"/>
    </ligand>
</feature>
<dbReference type="SMART" id="SM01130">
    <property type="entry name" value="DHDPS"/>
    <property type="match status" value="1"/>
</dbReference>
<proteinExistence type="predicted"/>